<evidence type="ECO:0000313" key="2">
    <source>
        <dbReference type="Proteomes" id="UP000053105"/>
    </source>
</evidence>
<evidence type="ECO:0000313" key="1">
    <source>
        <dbReference type="EMBL" id="KOX67251.1"/>
    </source>
</evidence>
<proteinExistence type="predicted"/>
<protein>
    <submittedName>
        <fullName evidence="1">Uncharacterized protein</fullName>
    </submittedName>
</protein>
<organism evidence="1 2">
    <name type="scientific">Melipona quadrifasciata</name>
    <dbReference type="NCBI Taxonomy" id="166423"/>
    <lineage>
        <taxon>Eukaryota</taxon>
        <taxon>Metazoa</taxon>
        <taxon>Ecdysozoa</taxon>
        <taxon>Arthropoda</taxon>
        <taxon>Hexapoda</taxon>
        <taxon>Insecta</taxon>
        <taxon>Pterygota</taxon>
        <taxon>Neoptera</taxon>
        <taxon>Endopterygota</taxon>
        <taxon>Hymenoptera</taxon>
        <taxon>Apocrita</taxon>
        <taxon>Aculeata</taxon>
        <taxon>Apoidea</taxon>
        <taxon>Anthophila</taxon>
        <taxon>Apidae</taxon>
        <taxon>Melipona</taxon>
    </lineage>
</organism>
<keyword evidence="2" id="KW-1185">Reference proteome</keyword>
<name>A0A0N0U2M1_9HYME</name>
<sequence>MFSVLLLPRGYQGPCDPQVLPSEVSFQDPRDTVPNEVQFLFSLGRKETIGVTDISPIVERKNGVIRKS</sequence>
<dbReference type="EMBL" id="KQ438382">
    <property type="protein sequence ID" value="KOX67251.1"/>
    <property type="molecule type" value="Genomic_DNA"/>
</dbReference>
<accession>A0A0N0U2M1</accession>
<dbReference type="AlphaFoldDB" id="A0A0N0U2M1"/>
<gene>
    <name evidence="1" type="ORF">WN51_00046</name>
</gene>
<reference evidence="1 2" key="1">
    <citation type="submission" date="2015-07" db="EMBL/GenBank/DDBJ databases">
        <title>The genome of Melipona quadrifasciata.</title>
        <authorList>
            <person name="Pan H."/>
            <person name="Kapheim K."/>
        </authorList>
    </citation>
    <scope>NUCLEOTIDE SEQUENCE [LARGE SCALE GENOMIC DNA]</scope>
    <source>
        <strain evidence="1">0111107301</strain>
        <tissue evidence="1">Whole body</tissue>
    </source>
</reference>
<dbReference type="Proteomes" id="UP000053105">
    <property type="component" value="Unassembled WGS sequence"/>
</dbReference>